<keyword evidence="1" id="KW-0472">Membrane</keyword>
<feature type="transmembrane region" description="Helical" evidence="1">
    <location>
        <begin position="124"/>
        <end position="147"/>
    </location>
</feature>
<proteinExistence type="predicted"/>
<protein>
    <recommendedName>
        <fullName evidence="2">DUF6533 domain-containing protein</fullName>
    </recommendedName>
</protein>
<sequence>MSEISPGLLEALIDVKLTTELTIFLLRLTAAAAVFWVMDYFETLPDEVELIWFSSTSIVKTLFLLSRYLMPVHIIFNILGNILMTHSCKFGYLGPMISSFVAIAPCELLLYYQVYAFSQRNKVLGVFLFAQLAAVWCSLIILDITYLQTTSHVPTGLPIITCIPQERHRWIPGALFALCVYSVVALVVVNMGIVLVKYRNFKSALLCSFLSDGMRYLYAAAGLGIASTTLAFTARDSSKWILADLFACRMVIHLRLIGREQMQLSSKWDHEPQHTVVFAPVSSFHTNVDGEAGIPLQKVTRDITRCLTSTTGQDA</sequence>
<dbReference type="Proteomes" id="UP000307440">
    <property type="component" value="Unassembled WGS sequence"/>
</dbReference>
<accession>A0A5C3KUQ5</accession>
<keyword evidence="1" id="KW-0812">Transmembrane</keyword>
<feature type="transmembrane region" description="Helical" evidence="1">
    <location>
        <begin position="20"/>
        <end position="38"/>
    </location>
</feature>
<feature type="transmembrane region" description="Helical" evidence="1">
    <location>
        <begin position="174"/>
        <end position="196"/>
    </location>
</feature>
<feature type="transmembrane region" description="Helical" evidence="1">
    <location>
        <begin position="90"/>
        <end position="112"/>
    </location>
</feature>
<name>A0A5C3KUQ5_COPMA</name>
<evidence type="ECO:0000313" key="3">
    <source>
        <dbReference type="EMBL" id="TFK23573.1"/>
    </source>
</evidence>
<organism evidence="3 4">
    <name type="scientific">Coprinopsis marcescibilis</name>
    <name type="common">Agaric fungus</name>
    <name type="synonym">Psathyrella marcescibilis</name>
    <dbReference type="NCBI Taxonomy" id="230819"/>
    <lineage>
        <taxon>Eukaryota</taxon>
        <taxon>Fungi</taxon>
        <taxon>Dikarya</taxon>
        <taxon>Basidiomycota</taxon>
        <taxon>Agaricomycotina</taxon>
        <taxon>Agaricomycetes</taxon>
        <taxon>Agaricomycetidae</taxon>
        <taxon>Agaricales</taxon>
        <taxon>Agaricineae</taxon>
        <taxon>Psathyrellaceae</taxon>
        <taxon>Coprinopsis</taxon>
    </lineage>
</organism>
<keyword evidence="1" id="KW-1133">Transmembrane helix</keyword>
<dbReference type="EMBL" id="ML210216">
    <property type="protein sequence ID" value="TFK23573.1"/>
    <property type="molecule type" value="Genomic_DNA"/>
</dbReference>
<evidence type="ECO:0000256" key="1">
    <source>
        <dbReference type="SAM" id="Phobius"/>
    </source>
</evidence>
<evidence type="ECO:0000313" key="4">
    <source>
        <dbReference type="Proteomes" id="UP000307440"/>
    </source>
</evidence>
<gene>
    <name evidence="3" type="ORF">FA15DRAFT_694992</name>
</gene>
<evidence type="ECO:0000259" key="2">
    <source>
        <dbReference type="Pfam" id="PF20151"/>
    </source>
</evidence>
<feature type="domain" description="DUF6533" evidence="2">
    <location>
        <begin position="29"/>
        <end position="72"/>
    </location>
</feature>
<reference evidence="3 4" key="1">
    <citation type="journal article" date="2019" name="Nat. Ecol. Evol.">
        <title>Megaphylogeny resolves global patterns of mushroom evolution.</title>
        <authorList>
            <person name="Varga T."/>
            <person name="Krizsan K."/>
            <person name="Foldi C."/>
            <person name="Dima B."/>
            <person name="Sanchez-Garcia M."/>
            <person name="Sanchez-Ramirez S."/>
            <person name="Szollosi G.J."/>
            <person name="Szarkandi J.G."/>
            <person name="Papp V."/>
            <person name="Albert L."/>
            <person name="Andreopoulos W."/>
            <person name="Angelini C."/>
            <person name="Antonin V."/>
            <person name="Barry K.W."/>
            <person name="Bougher N.L."/>
            <person name="Buchanan P."/>
            <person name="Buyck B."/>
            <person name="Bense V."/>
            <person name="Catcheside P."/>
            <person name="Chovatia M."/>
            <person name="Cooper J."/>
            <person name="Damon W."/>
            <person name="Desjardin D."/>
            <person name="Finy P."/>
            <person name="Geml J."/>
            <person name="Haridas S."/>
            <person name="Hughes K."/>
            <person name="Justo A."/>
            <person name="Karasinski D."/>
            <person name="Kautmanova I."/>
            <person name="Kiss B."/>
            <person name="Kocsube S."/>
            <person name="Kotiranta H."/>
            <person name="LaButti K.M."/>
            <person name="Lechner B.E."/>
            <person name="Liimatainen K."/>
            <person name="Lipzen A."/>
            <person name="Lukacs Z."/>
            <person name="Mihaltcheva S."/>
            <person name="Morgado L.N."/>
            <person name="Niskanen T."/>
            <person name="Noordeloos M.E."/>
            <person name="Ohm R.A."/>
            <person name="Ortiz-Santana B."/>
            <person name="Ovrebo C."/>
            <person name="Racz N."/>
            <person name="Riley R."/>
            <person name="Savchenko A."/>
            <person name="Shiryaev A."/>
            <person name="Soop K."/>
            <person name="Spirin V."/>
            <person name="Szebenyi C."/>
            <person name="Tomsovsky M."/>
            <person name="Tulloss R.E."/>
            <person name="Uehling J."/>
            <person name="Grigoriev I.V."/>
            <person name="Vagvolgyi C."/>
            <person name="Papp T."/>
            <person name="Martin F.M."/>
            <person name="Miettinen O."/>
            <person name="Hibbett D.S."/>
            <person name="Nagy L.G."/>
        </authorList>
    </citation>
    <scope>NUCLEOTIDE SEQUENCE [LARGE SCALE GENOMIC DNA]</scope>
    <source>
        <strain evidence="3 4">CBS 121175</strain>
    </source>
</reference>
<dbReference type="Pfam" id="PF20151">
    <property type="entry name" value="DUF6533"/>
    <property type="match status" value="1"/>
</dbReference>
<dbReference type="OrthoDB" id="3350812at2759"/>
<dbReference type="AlphaFoldDB" id="A0A5C3KUQ5"/>
<keyword evidence="4" id="KW-1185">Reference proteome</keyword>
<feature type="transmembrane region" description="Helical" evidence="1">
    <location>
        <begin position="216"/>
        <end position="234"/>
    </location>
</feature>
<dbReference type="InterPro" id="IPR045340">
    <property type="entry name" value="DUF6533"/>
</dbReference>